<reference evidence="1 2" key="1">
    <citation type="journal article" date="2017" name="Nat. Ecol. Evol.">
        <title>Scallop genome provides insights into evolution of bilaterian karyotype and development.</title>
        <authorList>
            <person name="Wang S."/>
            <person name="Zhang J."/>
            <person name="Jiao W."/>
            <person name="Li J."/>
            <person name="Xun X."/>
            <person name="Sun Y."/>
            <person name="Guo X."/>
            <person name="Huan P."/>
            <person name="Dong B."/>
            <person name="Zhang L."/>
            <person name="Hu X."/>
            <person name="Sun X."/>
            <person name="Wang J."/>
            <person name="Zhao C."/>
            <person name="Wang Y."/>
            <person name="Wang D."/>
            <person name="Huang X."/>
            <person name="Wang R."/>
            <person name="Lv J."/>
            <person name="Li Y."/>
            <person name="Zhang Z."/>
            <person name="Liu B."/>
            <person name="Lu W."/>
            <person name="Hui Y."/>
            <person name="Liang J."/>
            <person name="Zhou Z."/>
            <person name="Hou R."/>
            <person name="Li X."/>
            <person name="Liu Y."/>
            <person name="Li H."/>
            <person name="Ning X."/>
            <person name="Lin Y."/>
            <person name="Zhao L."/>
            <person name="Xing Q."/>
            <person name="Dou J."/>
            <person name="Li Y."/>
            <person name="Mao J."/>
            <person name="Guo H."/>
            <person name="Dou H."/>
            <person name="Li T."/>
            <person name="Mu C."/>
            <person name="Jiang W."/>
            <person name="Fu Q."/>
            <person name="Fu X."/>
            <person name="Miao Y."/>
            <person name="Liu J."/>
            <person name="Yu Q."/>
            <person name="Li R."/>
            <person name="Liao H."/>
            <person name="Li X."/>
            <person name="Kong Y."/>
            <person name="Jiang Z."/>
            <person name="Chourrout D."/>
            <person name="Li R."/>
            <person name="Bao Z."/>
        </authorList>
    </citation>
    <scope>NUCLEOTIDE SEQUENCE [LARGE SCALE GENOMIC DNA]</scope>
    <source>
        <strain evidence="1 2">PY_sf001</strain>
    </source>
</reference>
<sequence>MVSKRITTDVSKVFLQVAGNDISAVSTLEGIVENIDQLVKTILEKPDPPTIIIGSILQIPSTRDDGHRI</sequence>
<dbReference type="Proteomes" id="UP000242188">
    <property type="component" value="Unassembled WGS sequence"/>
</dbReference>
<dbReference type="SUPFAM" id="SSF52266">
    <property type="entry name" value="SGNH hydrolase"/>
    <property type="match status" value="1"/>
</dbReference>
<gene>
    <name evidence="1" type="ORF">KP79_PYT03255</name>
</gene>
<evidence type="ECO:0000313" key="1">
    <source>
        <dbReference type="EMBL" id="OWF36199.1"/>
    </source>
</evidence>
<dbReference type="EMBL" id="NEDP02076663">
    <property type="protein sequence ID" value="OWF36199.1"/>
    <property type="molecule type" value="Genomic_DNA"/>
</dbReference>
<protein>
    <submittedName>
        <fullName evidence="1">Uncharacterized protein</fullName>
    </submittedName>
</protein>
<keyword evidence="2" id="KW-1185">Reference proteome</keyword>
<name>A0A210PI80_MIZYE</name>
<evidence type="ECO:0000313" key="2">
    <source>
        <dbReference type="Proteomes" id="UP000242188"/>
    </source>
</evidence>
<organism evidence="1 2">
    <name type="scientific">Mizuhopecten yessoensis</name>
    <name type="common">Japanese scallop</name>
    <name type="synonym">Patinopecten yessoensis</name>
    <dbReference type="NCBI Taxonomy" id="6573"/>
    <lineage>
        <taxon>Eukaryota</taxon>
        <taxon>Metazoa</taxon>
        <taxon>Spiralia</taxon>
        <taxon>Lophotrochozoa</taxon>
        <taxon>Mollusca</taxon>
        <taxon>Bivalvia</taxon>
        <taxon>Autobranchia</taxon>
        <taxon>Pteriomorphia</taxon>
        <taxon>Pectinida</taxon>
        <taxon>Pectinoidea</taxon>
        <taxon>Pectinidae</taxon>
        <taxon>Mizuhopecten</taxon>
    </lineage>
</organism>
<accession>A0A210PI80</accession>
<dbReference type="AlphaFoldDB" id="A0A210PI80"/>
<comment type="caution">
    <text evidence="1">The sequence shown here is derived from an EMBL/GenBank/DDBJ whole genome shotgun (WGS) entry which is preliminary data.</text>
</comment>
<proteinExistence type="predicted"/>